<evidence type="ECO:0000256" key="4">
    <source>
        <dbReference type="ARBA" id="ARBA00022989"/>
    </source>
</evidence>
<dbReference type="PANTHER" id="PTHR43124:SF3">
    <property type="entry name" value="CHLORAMPHENICOL EFFLUX PUMP RV0191"/>
    <property type="match status" value="1"/>
</dbReference>
<evidence type="ECO:0000256" key="6">
    <source>
        <dbReference type="SAM" id="Phobius"/>
    </source>
</evidence>
<name>A0ABT0NNA7_9ACTN</name>
<feature type="transmembrane region" description="Helical" evidence="6">
    <location>
        <begin position="95"/>
        <end position="119"/>
    </location>
</feature>
<evidence type="ECO:0000313" key="9">
    <source>
        <dbReference type="Proteomes" id="UP001202052"/>
    </source>
</evidence>
<dbReference type="SUPFAM" id="SSF103473">
    <property type="entry name" value="MFS general substrate transporter"/>
    <property type="match status" value="1"/>
</dbReference>
<gene>
    <name evidence="8" type="ORF">M4438_03665</name>
</gene>
<keyword evidence="5 6" id="KW-0472">Membrane</keyword>
<protein>
    <submittedName>
        <fullName evidence="8">MFS transporter</fullName>
    </submittedName>
</protein>
<evidence type="ECO:0000256" key="3">
    <source>
        <dbReference type="ARBA" id="ARBA00022692"/>
    </source>
</evidence>
<evidence type="ECO:0000256" key="5">
    <source>
        <dbReference type="ARBA" id="ARBA00023136"/>
    </source>
</evidence>
<feature type="transmembrane region" description="Helical" evidence="6">
    <location>
        <begin position="131"/>
        <end position="152"/>
    </location>
</feature>
<feature type="domain" description="Major facilitator superfamily (MFS) profile" evidence="7">
    <location>
        <begin position="4"/>
        <end position="379"/>
    </location>
</feature>
<keyword evidence="2" id="KW-1003">Cell membrane</keyword>
<evidence type="ECO:0000259" key="7">
    <source>
        <dbReference type="PROSITE" id="PS50850"/>
    </source>
</evidence>
<evidence type="ECO:0000256" key="1">
    <source>
        <dbReference type="ARBA" id="ARBA00004651"/>
    </source>
</evidence>
<evidence type="ECO:0000313" key="8">
    <source>
        <dbReference type="EMBL" id="MCL3992636.1"/>
    </source>
</evidence>
<dbReference type="CDD" id="cd17324">
    <property type="entry name" value="MFS_NepI_like"/>
    <property type="match status" value="1"/>
</dbReference>
<dbReference type="InterPro" id="IPR020846">
    <property type="entry name" value="MFS_dom"/>
</dbReference>
<dbReference type="InterPro" id="IPR050189">
    <property type="entry name" value="MFS_Efflux_Transporters"/>
</dbReference>
<evidence type="ECO:0000256" key="2">
    <source>
        <dbReference type="ARBA" id="ARBA00022475"/>
    </source>
</evidence>
<keyword evidence="9" id="KW-1185">Reference proteome</keyword>
<feature type="transmembrane region" description="Helical" evidence="6">
    <location>
        <begin position="266"/>
        <end position="283"/>
    </location>
</feature>
<feature type="transmembrane region" description="Helical" evidence="6">
    <location>
        <begin position="201"/>
        <end position="223"/>
    </location>
</feature>
<dbReference type="Pfam" id="PF07690">
    <property type="entry name" value="MFS_1"/>
    <property type="match status" value="1"/>
</dbReference>
<dbReference type="Gene3D" id="1.20.1250.20">
    <property type="entry name" value="MFS general substrate transporter like domains"/>
    <property type="match status" value="1"/>
</dbReference>
<keyword evidence="4 6" id="KW-1133">Transmembrane helix</keyword>
<feature type="transmembrane region" description="Helical" evidence="6">
    <location>
        <begin position="69"/>
        <end position="89"/>
    </location>
</feature>
<dbReference type="EMBL" id="JAMCCK010000006">
    <property type="protein sequence ID" value="MCL3992636.1"/>
    <property type="molecule type" value="Genomic_DNA"/>
</dbReference>
<feature type="transmembrane region" description="Helical" evidence="6">
    <location>
        <begin position="235"/>
        <end position="254"/>
    </location>
</feature>
<feature type="transmembrane region" description="Helical" evidence="6">
    <location>
        <begin position="42"/>
        <end position="62"/>
    </location>
</feature>
<comment type="subcellular location">
    <subcellularLocation>
        <location evidence="1">Cell membrane</location>
        <topology evidence="1">Multi-pass membrane protein</topology>
    </subcellularLocation>
</comment>
<feature type="transmembrane region" description="Helical" evidence="6">
    <location>
        <begin position="158"/>
        <end position="180"/>
    </location>
</feature>
<feature type="transmembrane region" description="Helical" evidence="6">
    <location>
        <begin position="323"/>
        <end position="347"/>
    </location>
</feature>
<feature type="transmembrane region" description="Helical" evidence="6">
    <location>
        <begin position="359"/>
        <end position="377"/>
    </location>
</feature>
<dbReference type="Proteomes" id="UP001202052">
    <property type="component" value="Unassembled WGS sequence"/>
</dbReference>
<keyword evidence="3 6" id="KW-0812">Transmembrane</keyword>
<proteinExistence type="predicted"/>
<feature type="transmembrane region" description="Helical" evidence="6">
    <location>
        <begin position="289"/>
        <end position="311"/>
    </location>
</feature>
<comment type="caution">
    <text evidence="8">The sequence shown here is derived from an EMBL/GenBank/DDBJ whole genome shotgun (WGS) entry which is preliminary data.</text>
</comment>
<dbReference type="InterPro" id="IPR011701">
    <property type="entry name" value="MFS"/>
</dbReference>
<organism evidence="8 9">
    <name type="scientific">Streptomyces lavenduligriseus</name>
    <dbReference type="NCBI Taxonomy" id="67315"/>
    <lineage>
        <taxon>Bacteria</taxon>
        <taxon>Bacillati</taxon>
        <taxon>Actinomycetota</taxon>
        <taxon>Actinomycetes</taxon>
        <taxon>Kitasatosporales</taxon>
        <taxon>Streptomycetaceae</taxon>
        <taxon>Streptomyces</taxon>
    </lineage>
</organism>
<sequence length="396" mass="40615">MPLALIALAIAAFAVGVSEFAIMGLLPDVATGVDVSIPTAGNLITGYAIGVIVGAPLMTALSTRWARKVTLLTIIGLLIAGNVASALAPDYTTLMIARLVSGVPQGVFFGVGTVVAADLVPAEKRAKAMSIMFGGFTLANVIGVPLGTLLGQQAGWRVTFWAIAGIGLVALAGVFLLVRYEGRPDEVGLRQELASFKSPQVWIAMGMTMLGFGGVFASFTYITPMMTKVAGFDEGSMTPIMVVFGLGMTAGNLLSGRFAGRHLMRSIYVFLSSMAVVLVLFVFTAHDKVLALVTLFLLGMFGFANVPALQMRILDKASGAPTLAAAANLSAFNVANALGAFLGGLAIDQGYGYASPNGVGAALATGGLVLALISGAADRKQAAPGPQPRQATSTAP</sequence>
<dbReference type="RefSeq" id="WP_249457155.1">
    <property type="nucleotide sequence ID" value="NZ_JAMCCK010000006.1"/>
</dbReference>
<dbReference type="PANTHER" id="PTHR43124">
    <property type="entry name" value="PURINE EFFLUX PUMP PBUE"/>
    <property type="match status" value="1"/>
</dbReference>
<dbReference type="PROSITE" id="PS50850">
    <property type="entry name" value="MFS"/>
    <property type="match status" value="1"/>
</dbReference>
<reference evidence="8 9" key="1">
    <citation type="submission" date="2022-05" db="EMBL/GenBank/DDBJ databases">
        <title>Genome Resource of Streptomyces lavenduligriseus GA1-1, a Strain with Broad-Spectrum Antifungal Activity against Phytopathogenic Fungi.</title>
        <authorList>
            <person name="Qi D."/>
        </authorList>
    </citation>
    <scope>NUCLEOTIDE SEQUENCE [LARGE SCALE GENOMIC DNA]</scope>
    <source>
        <strain evidence="8 9">GA1-1</strain>
    </source>
</reference>
<dbReference type="InterPro" id="IPR036259">
    <property type="entry name" value="MFS_trans_sf"/>
</dbReference>
<accession>A0ABT0NNA7</accession>